<keyword evidence="2" id="KW-0520">NAD</keyword>
<dbReference type="InterPro" id="IPR036291">
    <property type="entry name" value="NAD(P)-bd_dom_sf"/>
</dbReference>
<dbReference type="GO" id="GO:0051287">
    <property type="term" value="F:NAD binding"/>
    <property type="evidence" value="ECO:0007669"/>
    <property type="project" value="InterPro"/>
</dbReference>
<dbReference type="Pfam" id="PF02826">
    <property type="entry name" value="2-Hacid_dh_C"/>
    <property type="match status" value="1"/>
</dbReference>
<evidence type="ECO:0000256" key="2">
    <source>
        <dbReference type="ARBA" id="ARBA00023027"/>
    </source>
</evidence>
<evidence type="ECO:0000259" key="3">
    <source>
        <dbReference type="Pfam" id="PF02826"/>
    </source>
</evidence>
<reference evidence="5" key="2">
    <citation type="submission" date="2013-07" db="EMBL/GenBank/DDBJ databases">
        <authorList>
            <consortium name="The Broad Institute Genome Sequencing Platform"/>
            <person name="Cuomo C."/>
            <person name="Litvintseva A."/>
            <person name="Chen Y."/>
            <person name="Heitman J."/>
            <person name="Sun S."/>
            <person name="Springer D."/>
            <person name="Dromer F."/>
            <person name="Young S.K."/>
            <person name="Zeng Q."/>
            <person name="Gargeya S."/>
            <person name="Fitzgerald M."/>
            <person name="Abouelleil A."/>
            <person name="Alvarado L."/>
            <person name="Berlin A.M."/>
            <person name="Chapman S.B."/>
            <person name="Dewar J."/>
            <person name="Goldberg J."/>
            <person name="Griggs A."/>
            <person name="Gujja S."/>
            <person name="Hansen M."/>
            <person name="Howarth C."/>
            <person name="Imamovic A."/>
            <person name="Larimer J."/>
            <person name="McCowan C."/>
            <person name="Murphy C."/>
            <person name="Pearson M."/>
            <person name="Priest M."/>
            <person name="Roberts A."/>
            <person name="Saif S."/>
            <person name="Shea T."/>
            <person name="Sykes S."/>
            <person name="Wortman J."/>
            <person name="Nusbaum C."/>
            <person name="Birren B."/>
        </authorList>
    </citation>
    <scope>NUCLEOTIDE SEQUENCE</scope>
    <source>
        <strain evidence="5">CBS 10117</strain>
    </source>
</reference>
<evidence type="ECO:0000313" key="5">
    <source>
        <dbReference type="EMBL" id="WWC63763.1"/>
    </source>
</evidence>
<dbReference type="InterPro" id="IPR006140">
    <property type="entry name" value="D-isomer_DH_NAD-bd"/>
</dbReference>
<evidence type="ECO:0000256" key="1">
    <source>
        <dbReference type="ARBA" id="ARBA00023002"/>
    </source>
</evidence>
<dbReference type="PANTHER" id="PTHR43333">
    <property type="entry name" value="2-HACID_DH_C DOMAIN-CONTAINING PROTEIN"/>
    <property type="match status" value="1"/>
</dbReference>
<evidence type="ECO:0000313" key="4">
    <source>
        <dbReference type="EMBL" id="OBR81604.1"/>
    </source>
</evidence>
<keyword evidence="6" id="KW-1185">Reference proteome</keyword>
<accession>A0A1A5ZUX3</accession>
<reference evidence="4" key="1">
    <citation type="submission" date="2013-07" db="EMBL/GenBank/DDBJ databases">
        <title>The Genome Sequence of Cryptococcus dejecticola CBS10117.</title>
        <authorList>
            <consortium name="The Broad Institute Genome Sequencing Platform"/>
            <person name="Cuomo C."/>
            <person name="Litvintseva A."/>
            <person name="Chen Y."/>
            <person name="Heitman J."/>
            <person name="Sun S."/>
            <person name="Springer D."/>
            <person name="Dromer F."/>
            <person name="Young S.K."/>
            <person name="Zeng Q."/>
            <person name="Gargeya S."/>
            <person name="Fitzgerald M."/>
            <person name="Abouelleil A."/>
            <person name="Alvarado L."/>
            <person name="Berlin A.M."/>
            <person name="Chapman S.B."/>
            <person name="Dewar J."/>
            <person name="Goldberg J."/>
            <person name="Griggs A."/>
            <person name="Gujja S."/>
            <person name="Hansen M."/>
            <person name="Howarth C."/>
            <person name="Imamovic A."/>
            <person name="Larimer J."/>
            <person name="McCowan C."/>
            <person name="Murphy C."/>
            <person name="Pearson M."/>
            <person name="Priest M."/>
            <person name="Roberts A."/>
            <person name="Saif S."/>
            <person name="Shea T."/>
            <person name="Sykes S."/>
            <person name="Wortman J."/>
            <person name="Nusbaum C."/>
            <person name="Birren B."/>
        </authorList>
    </citation>
    <scope>NUCLEOTIDE SEQUENCE [LARGE SCALE GENOMIC DNA]</scope>
    <source>
        <strain evidence="4">CBS 10117</strain>
    </source>
</reference>
<dbReference type="KEGG" id="kdj:28972074"/>
<dbReference type="Gene3D" id="3.40.50.720">
    <property type="entry name" value="NAD(P)-binding Rossmann-like Domain"/>
    <property type="match status" value="2"/>
</dbReference>
<dbReference type="GeneID" id="28972074"/>
<reference evidence="5" key="3">
    <citation type="submission" date="2024-02" db="EMBL/GenBank/DDBJ databases">
        <title>Comparative genomics of Cryptococcus and Kwoniella reveals pathogenesis evolution and contrasting modes of karyotype evolution via chromosome fusion or intercentromeric recombination.</title>
        <authorList>
            <person name="Coelho M.A."/>
            <person name="David-Palma M."/>
            <person name="Shea T."/>
            <person name="Bowers K."/>
            <person name="McGinley-Smith S."/>
            <person name="Mohammad A.W."/>
            <person name="Gnirke A."/>
            <person name="Yurkov A.M."/>
            <person name="Nowrousian M."/>
            <person name="Sun S."/>
            <person name="Cuomo C.A."/>
            <person name="Heitman J."/>
        </authorList>
    </citation>
    <scope>NUCLEOTIDE SEQUENCE</scope>
    <source>
        <strain evidence="5">CBS 10117</strain>
    </source>
</reference>
<dbReference type="STRING" id="1296121.A0A1A5ZUX3"/>
<dbReference type="GO" id="GO:0016491">
    <property type="term" value="F:oxidoreductase activity"/>
    <property type="evidence" value="ECO:0007669"/>
    <property type="project" value="UniProtKB-KW"/>
</dbReference>
<gene>
    <name evidence="4" type="ORF">I303_08375</name>
    <name evidence="5" type="ORF">I303_106368</name>
</gene>
<dbReference type="VEuPathDB" id="FungiDB:I303_08375"/>
<feature type="domain" description="D-isomer specific 2-hydroxyacid dehydrogenase NAD-binding" evidence="3">
    <location>
        <begin position="145"/>
        <end position="316"/>
    </location>
</feature>
<organism evidence="4">
    <name type="scientific">Kwoniella dejecticola CBS 10117</name>
    <dbReference type="NCBI Taxonomy" id="1296121"/>
    <lineage>
        <taxon>Eukaryota</taxon>
        <taxon>Fungi</taxon>
        <taxon>Dikarya</taxon>
        <taxon>Basidiomycota</taxon>
        <taxon>Agaricomycotina</taxon>
        <taxon>Tremellomycetes</taxon>
        <taxon>Tremellales</taxon>
        <taxon>Cryptococcaceae</taxon>
        <taxon>Kwoniella</taxon>
    </lineage>
</organism>
<protein>
    <recommendedName>
        <fullName evidence="3">D-isomer specific 2-hydroxyacid dehydrogenase NAD-binding domain-containing protein</fullName>
    </recommendedName>
</protein>
<dbReference type="SUPFAM" id="SSF51735">
    <property type="entry name" value="NAD(P)-binding Rossmann-fold domains"/>
    <property type="match status" value="1"/>
</dbReference>
<sequence length="353" mass="38031">MSSLDLTVAITIGLPPASVEGVKTRFKKVYYHPDGKVDPSVFPEIQVWLPHYKGLPESVKSLDDLPALQHIQLISAGADKVLATPQLKAYSGKVTLSTASGIHVLSIPNYVVAQVINIYNQIPRQIALGRERKGWAEADEVDQSGEPVFYNRRTLGKTAGLLGYGALGRESARLLKSFGVKIIAANTSGKATPQETYVIPGTGDPDGSIPSKYYSTKDPKAVEEFLQQSDILISSLPNTKATAYFLDAHKLSLLPKGGVYINVGRGNVIASDELKKALDVPGHLLGAAIDVTDPEPLPDNHPLWSHPKLLITPHLSGDTENELGIAADILVANAERLVAGKKVYNQVEFGRGY</sequence>
<dbReference type="OrthoDB" id="298012at2759"/>
<dbReference type="EMBL" id="KI894037">
    <property type="protein sequence ID" value="OBR81604.1"/>
    <property type="molecule type" value="Genomic_DNA"/>
</dbReference>
<proteinExistence type="predicted"/>
<dbReference type="RefSeq" id="XP_018259446.1">
    <property type="nucleotide sequence ID" value="XM_018411634.1"/>
</dbReference>
<evidence type="ECO:0000313" key="6">
    <source>
        <dbReference type="Proteomes" id="UP000078595"/>
    </source>
</evidence>
<dbReference type="EMBL" id="CP144537">
    <property type="protein sequence ID" value="WWC63763.1"/>
    <property type="molecule type" value="Genomic_DNA"/>
</dbReference>
<name>A0A1A5ZUX3_9TREE</name>
<dbReference type="Proteomes" id="UP000078595">
    <property type="component" value="Chromosome 8"/>
</dbReference>
<dbReference type="AlphaFoldDB" id="A0A1A5ZUX3"/>
<dbReference type="FunFam" id="3.40.50.720:FF:000363">
    <property type="entry name" value="D-isomer specific 2-hydroxyacid dehydrogenase"/>
    <property type="match status" value="1"/>
</dbReference>
<keyword evidence="1" id="KW-0560">Oxidoreductase</keyword>
<dbReference type="PANTHER" id="PTHR43333:SF1">
    <property type="entry name" value="D-ISOMER SPECIFIC 2-HYDROXYACID DEHYDROGENASE NAD-BINDING DOMAIN-CONTAINING PROTEIN"/>
    <property type="match status" value="1"/>
</dbReference>